<evidence type="ECO:0000313" key="5">
    <source>
        <dbReference type="Proteomes" id="UP001164286"/>
    </source>
</evidence>
<keyword evidence="2" id="KW-0472">Membrane</keyword>
<feature type="transmembrane region" description="Helical" evidence="2">
    <location>
        <begin position="173"/>
        <end position="196"/>
    </location>
</feature>
<proteinExistence type="predicted"/>
<feature type="transmembrane region" description="Helical" evidence="2">
    <location>
        <begin position="135"/>
        <end position="158"/>
    </location>
</feature>
<feature type="transmembrane region" description="Helical" evidence="2">
    <location>
        <begin position="208"/>
        <end position="232"/>
    </location>
</feature>
<feature type="region of interest" description="Disordered" evidence="1">
    <location>
        <begin position="327"/>
        <end position="363"/>
    </location>
</feature>
<evidence type="ECO:0000256" key="1">
    <source>
        <dbReference type="SAM" id="MobiDB-lite"/>
    </source>
</evidence>
<name>A0AA38H8X2_9TREE</name>
<keyword evidence="2" id="KW-0812">Transmembrane</keyword>
<feature type="transmembrane region" description="Helical" evidence="2">
    <location>
        <begin position="63"/>
        <end position="82"/>
    </location>
</feature>
<dbReference type="PANTHER" id="PTHR40465:SF1">
    <property type="entry name" value="DUF6534 DOMAIN-CONTAINING PROTEIN"/>
    <property type="match status" value="1"/>
</dbReference>
<dbReference type="Proteomes" id="UP001164286">
    <property type="component" value="Unassembled WGS sequence"/>
</dbReference>
<feature type="domain" description="DUF6534" evidence="3">
    <location>
        <begin position="181"/>
        <end position="266"/>
    </location>
</feature>
<dbReference type="GeneID" id="77727997"/>
<keyword evidence="2" id="KW-1133">Transmembrane helix</keyword>
<evidence type="ECO:0000259" key="3">
    <source>
        <dbReference type="Pfam" id="PF20152"/>
    </source>
</evidence>
<dbReference type="RefSeq" id="XP_052946469.1">
    <property type="nucleotide sequence ID" value="XM_053088792.1"/>
</dbReference>
<dbReference type="InterPro" id="IPR045339">
    <property type="entry name" value="DUF6534"/>
</dbReference>
<dbReference type="Pfam" id="PF20152">
    <property type="entry name" value="DUF6534"/>
    <property type="match status" value="1"/>
</dbReference>
<dbReference type="EMBL" id="JAKWFO010000005">
    <property type="protein sequence ID" value="KAI9636692.1"/>
    <property type="molecule type" value="Genomic_DNA"/>
</dbReference>
<comment type="caution">
    <text evidence="4">The sequence shown here is derived from an EMBL/GenBank/DDBJ whole genome shotgun (WGS) entry which is preliminary data.</text>
</comment>
<evidence type="ECO:0000256" key="2">
    <source>
        <dbReference type="SAM" id="Phobius"/>
    </source>
</evidence>
<sequence>MSERNVGGFFQKDADAIFKPMGTFPLACQFSSLIIDNFLGGVLAVQLFMYYRYHGGDKLWLKCLVGYLGVMNAFVTIFYWAYQSYLFVENFGNFLPWLEVRWLAQMPWIDGITVSAVQLFFAYRAYLLLNRNKFVLILITCMVLGALGGAIGLTIVFGGQSSLLGATNSGPTLITWLALTTAADITIAVCIITGLLRSKSGWTHTDKLVIKLIRLTFEAQLLPTCLAVAYLIEWIITPASLLGATFQALQCKTYTVGFLITLLSRTSLLSDSEHRRTTKGAQVYGMSSRGPIEVAVQVETHVNENKFTVTPAGDEFQSTYKLEDNDSTSDIELGHSNPSQARLHNPKPYPAQPYATSAIPDGF</sequence>
<dbReference type="PANTHER" id="PTHR40465">
    <property type="entry name" value="CHROMOSOME 1, WHOLE GENOME SHOTGUN SEQUENCE"/>
    <property type="match status" value="1"/>
</dbReference>
<protein>
    <recommendedName>
        <fullName evidence="3">DUF6534 domain-containing protein</fullName>
    </recommendedName>
</protein>
<organism evidence="4 5">
    <name type="scientific">Dioszegia hungarica</name>
    <dbReference type="NCBI Taxonomy" id="4972"/>
    <lineage>
        <taxon>Eukaryota</taxon>
        <taxon>Fungi</taxon>
        <taxon>Dikarya</taxon>
        <taxon>Basidiomycota</taxon>
        <taxon>Agaricomycotina</taxon>
        <taxon>Tremellomycetes</taxon>
        <taxon>Tremellales</taxon>
        <taxon>Bulleribasidiaceae</taxon>
        <taxon>Dioszegia</taxon>
    </lineage>
</organism>
<dbReference type="AlphaFoldDB" id="A0AA38H8X2"/>
<feature type="transmembrane region" description="Helical" evidence="2">
    <location>
        <begin position="102"/>
        <end position="123"/>
    </location>
</feature>
<keyword evidence="5" id="KW-1185">Reference proteome</keyword>
<accession>A0AA38H8X2</accession>
<gene>
    <name evidence="4" type="ORF">MKK02DRAFT_33827</name>
</gene>
<evidence type="ECO:0000313" key="4">
    <source>
        <dbReference type="EMBL" id="KAI9636692.1"/>
    </source>
</evidence>
<feature type="transmembrane region" description="Helical" evidence="2">
    <location>
        <begin position="30"/>
        <end position="51"/>
    </location>
</feature>
<reference evidence="4" key="1">
    <citation type="journal article" date="2022" name="G3 (Bethesda)">
        <title>High quality genome of the basidiomycete yeast Dioszegia hungarica PDD-24b-2 isolated from cloud water.</title>
        <authorList>
            <person name="Jarrige D."/>
            <person name="Haridas S."/>
            <person name="Bleykasten-Grosshans C."/>
            <person name="Joly M."/>
            <person name="Nadalig T."/>
            <person name="Sancelme M."/>
            <person name="Vuilleumier S."/>
            <person name="Grigoriev I.V."/>
            <person name="Amato P."/>
            <person name="Bringel F."/>
        </authorList>
    </citation>
    <scope>NUCLEOTIDE SEQUENCE</scope>
    <source>
        <strain evidence="4">PDD-24b-2</strain>
    </source>
</reference>